<name>A0A6P2DKH2_9BACT</name>
<evidence type="ECO:0000259" key="1">
    <source>
        <dbReference type="Pfam" id="PF13304"/>
    </source>
</evidence>
<protein>
    <recommendedName>
        <fullName evidence="1">ATPase AAA-type core domain-containing protein</fullName>
    </recommendedName>
</protein>
<dbReference type="GO" id="GO:0016887">
    <property type="term" value="F:ATP hydrolysis activity"/>
    <property type="evidence" value="ECO:0007669"/>
    <property type="project" value="InterPro"/>
</dbReference>
<sequence>MKATYARSLDKKVAGSDALREALPLFERVVNQLLPQGVRLKDISTEKVLFETAEGVELEAIQLSDGFRSFLALVLDLLMHVYNATSRFLDYVTEDKKTSAISILAEGIVLIDEVDAHLHPNWQRELGERLRQVFPKIQFIVTTHSPFITQEATDGGLFVLRRNEKGTVDVEPFPESVRGWTATQILTSPLFGLHSTRSVEMEGLVQRNTELLSKPKLTAAEKRELNEIKAALETRLSAPGETYEEMNRQQDMAKYVDETLHRLQNGKK</sequence>
<dbReference type="PANTHER" id="PTHR43581:SF2">
    <property type="entry name" value="EXCINUCLEASE ATPASE SUBUNIT"/>
    <property type="match status" value="1"/>
</dbReference>
<dbReference type="PANTHER" id="PTHR43581">
    <property type="entry name" value="ATP/GTP PHOSPHATASE"/>
    <property type="match status" value="1"/>
</dbReference>
<evidence type="ECO:0000313" key="3">
    <source>
        <dbReference type="Proteomes" id="UP000464178"/>
    </source>
</evidence>
<proteinExistence type="predicted"/>
<dbReference type="Proteomes" id="UP000464178">
    <property type="component" value="Chromosome"/>
</dbReference>
<dbReference type="GO" id="GO:0005524">
    <property type="term" value="F:ATP binding"/>
    <property type="evidence" value="ECO:0007669"/>
    <property type="project" value="InterPro"/>
</dbReference>
<keyword evidence="3" id="KW-1185">Reference proteome</keyword>
<accession>A0A6P2DKH2</accession>
<dbReference type="Gene3D" id="3.40.50.300">
    <property type="entry name" value="P-loop containing nucleotide triphosphate hydrolases"/>
    <property type="match status" value="1"/>
</dbReference>
<dbReference type="InterPro" id="IPR051396">
    <property type="entry name" value="Bact_Antivir_Def_Nuclease"/>
</dbReference>
<dbReference type="InterPro" id="IPR003959">
    <property type="entry name" value="ATPase_AAA_core"/>
</dbReference>
<dbReference type="Pfam" id="PF13304">
    <property type="entry name" value="AAA_21"/>
    <property type="match status" value="1"/>
</dbReference>
<dbReference type="AlphaFoldDB" id="A0A6P2DKH2"/>
<gene>
    <name evidence="2" type="ORF">SOIL9_76400</name>
</gene>
<organism evidence="2 3">
    <name type="scientific">Gemmata massiliana</name>
    <dbReference type="NCBI Taxonomy" id="1210884"/>
    <lineage>
        <taxon>Bacteria</taxon>
        <taxon>Pseudomonadati</taxon>
        <taxon>Planctomycetota</taxon>
        <taxon>Planctomycetia</taxon>
        <taxon>Gemmatales</taxon>
        <taxon>Gemmataceae</taxon>
        <taxon>Gemmata</taxon>
    </lineage>
</organism>
<evidence type="ECO:0000313" key="2">
    <source>
        <dbReference type="EMBL" id="VTS02067.1"/>
    </source>
</evidence>
<dbReference type="RefSeq" id="WP_162672636.1">
    <property type="nucleotide sequence ID" value="NZ_LR593886.1"/>
</dbReference>
<dbReference type="EMBL" id="LR593886">
    <property type="protein sequence ID" value="VTS02067.1"/>
    <property type="molecule type" value="Genomic_DNA"/>
</dbReference>
<dbReference type="KEGG" id="gms:SOIL9_76400"/>
<reference evidence="2 3" key="1">
    <citation type="submission" date="2019-05" db="EMBL/GenBank/DDBJ databases">
        <authorList>
            <consortium name="Science for Life Laboratories"/>
        </authorList>
    </citation>
    <scope>NUCLEOTIDE SEQUENCE [LARGE SCALE GENOMIC DNA]</scope>
    <source>
        <strain evidence="2">Soil9</strain>
    </source>
</reference>
<dbReference type="InterPro" id="IPR027417">
    <property type="entry name" value="P-loop_NTPase"/>
</dbReference>
<dbReference type="SUPFAM" id="SSF52540">
    <property type="entry name" value="P-loop containing nucleoside triphosphate hydrolases"/>
    <property type="match status" value="1"/>
</dbReference>
<feature type="domain" description="ATPase AAA-type core" evidence="1">
    <location>
        <begin position="28"/>
        <end position="148"/>
    </location>
</feature>